<keyword evidence="2" id="KW-1185">Reference proteome</keyword>
<reference evidence="1 2" key="1">
    <citation type="submission" date="2023-08" db="EMBL/GenBank/DDBJ databases">
        <title>Draft genome sequence of Algoriphagus confluentis.</title>
        <authorList>
            <person name="Takatani N."/>
            <person name="Hosokawa M."/>
            <person name="Sawabe T."/>
        </authorList>
    </citation>
    <scope>NUCLEOTIDE SEQUENCE [LARGE SCALE GENOMIC DNA]</scope>
    <source>
        <strain evidence="1 2">NBRC 111222</strain>
    </source>
</reference>
<organism evidence="1 2">
    <name type="scientific">Algoriphagus confluentis</name>
    <dbReference type="NCBI Taxonomy" id="1697556"/>
    <lineage>
        <taxon>Bacteria</taxon>
        <taxon>Pseudomonadati</taxon>
        <taxon>Bacteroidota</taxon>
        <taxon>Cytophagia</taxon>
        <taxon>Cytophagales</taxon>
        <taxon>Cyclobacteriaceae</taxon>
        <taxon>Algoriphagus</taxon>
    </lineage>
</organism>
<evidence type="ECO:0000313" key="1">
    <source>
        <dbReference type="EMBL" id="GMQ27413.1"/>
    </source>
</evidence>
<dbReference type="SUPFAM" id="SSF48452">
    <property type="entry name" value="TPR-like"/>
    <property type="match status" value="1"/>
</dbReference>
<proteinExistence type="predicted"/>
<dbReference type="RefSeq" id="WP_338222228.1">
    <property type="nucleotide sequence ID" value="NZ_BTPD01000001.1"/>
</dbReference>
<comment type="caution">
    <text evidence="1">The sequence shown here is derived from an EMBL/GenBank/DDBJ whole genome shotgun (WGS) entry which is preliminary data.</text>
</comment>
<evidence type="ECO:0008006" key="3">
    <source>
        <dbReference type="Google" id="ProtNLM"/>
    </source>
</evidence>
<dbReference type="EMBL" id="BTPD01000001">
    <property type="protein sequence ID" value="GMQ27413.1"/>
    <property type="molecule type" value="Genomic_DNA"/>
</dbReference>
<dbReference type="Proteomes" id="UP001338309">
    <property type="component" value="Unassembled WGS sequence"/>
</dbReference>
<gene>
    <name evidence="1" type="ORF">Aconfl_00550</name>
</gene>
<accession>A0ABQ6PJS8</accession>
<sequence length="109" mass="12856">MSNLARIEALRNFILEEPENPFNYYALALELQQIDPKETQDLLMFLLTNYEDYLPMYFPGAHFFWENGDLNSAKDFFEKGISLAKSQNNLKAQQELNNAYQNFLFETED</sequence>
<evidence type="ECO:0000313" key="2">
    <source>
        <dbReference type="Proteomes" id="UP001338309"/>
    </source>
</evidence>
<dbReference type="InterPro" id="IPR011990">
    <property type="entry name" value="TPR-like_helical_dom_sf"/>
</dbReference>
<name>A0ABQ6PJS8_9BACT</name>
<protein>
    <recommendedName>
        <fullName evidence="3">Enzyme of heme biosynthesis</fullName>
    </recommendedName>
</protein>